<keyword evidence="2" id="KW-1133">Transmembrane helix</keyword>
<reference evidence="4 5" key="1">
    <citation type="submission" date="2020-02" db="EMBL/GenBank/DDBJ databases">
        <title>Whole-genome analyses of novel actinobacteria.</title>
        <authorList>
            <person name="Sahin N."/>
            <person name="Gencbay T."/>
        </authorList>
    </citation>
    <scope>NUCLEOTIDE SEQUENCE [LARGE SCALE GENOMIC DNA]</scope>
    <source>
        <strain evidence="4 5">HC44</strain>
    </source>
</reference>
<sequence>MPRSSRPVARAEALNSLTIVAAGWVLISSWALGFPSDAGVEQARLNEALVGVGVFLAALTRRHRPFGRRPSVVLILALGVWLVIAPYVLGYGQSDTNDVARANDLAAGLVIAALATVTLVVSARGRKDGGSTPSGPPGPPGPRRTGGMGSTAAG</sequence>
<dbReference type="Proteomes" id="UP000472335">
    <property type="component" value="Unassembled WGS sequence"/>
</dbReference>
<evidence type="ECO:0000256" key="1">
    <source>
        <dbReference type="SAM" id="MobiDB-lite"/>
    </source>
</evidence>
<keyword evidence="5" id="KW-1185">Reference proteome</keyword>
<gene>
    <name evidence="4" type="ORF">G5C60_34650</name>
</gene>
<keyword evidence="2" id="KW-0472">Membrane</keyword>
<name>A0A6G4VFM3_9ACTN</name>
<feature type="transmembrane region" description="Helical" evidence="2">
    <location>
        <begin position="43"/>
        <end position="60"/>
    </location>
</feature>
<feature type="domain" description="SPW repeat-containing integral membrane" evidence="3">
    <location>
        <begin position="15"/>
        <end position="115"/>
    </location>
</feature>
<feature type="transmembrane region" description="Helical" evidence="2">
    <location>
        <begin position="105"/>
        <end position="123"/>
    </location>
</feature>
<dbReference type="Pfam" id="PF03779">
    <property type="entry name" value="SPW"/>
    <property type="match status" value="1"/>
</dbReference>
<organism evidence="4 5">
    <name type="scientific">Streptomyces scabichelini</name>
    <dbReference type="NCBI Taxonomy" id="2711217"/>
    <lineage>
        <taxon>Bacteria</taxon>
        <taxon>Bacillati</taxon>
        <taxon>Actinomycetota</taxon>
        <taxon>Actinomycetes</taxon>
        <taxon>Kitasatosporales</taxon>
        <taxon>Streptomycetaceae</taxon>
        <taxon>Streptomyces</taxon>
    </lineage>
</organism>
<protein>
    <recommendedName>
        <fullName evidence="3">SPW repeat-containing integral membrane domain-containing protein</fullName>
    </recommendedName>
</protein>
<accession>A0A6G4VFM3</accession>
<dbReference type="RefSeq" id="WP_165265214.1">
    <property type="nucleotide sequence ID" value="NZ_JAAKZY010000148.1"/>
</dbReference>
<proteinExistence type="predicted"/>
<evidence type="ECO:0000259" key="3">
    <source>
        <dbReference type="Pfam" id="PF03779"/>
    </source>
</evidence>
<comment type="caution">
    <text evidence="4">The sequence shown here is derived from an EMBL/GenBank/DDBJ whole genome shotgun (WGS) entry which is preliminary data.</text>
</comment>
<evidence type="ECO:0000313" key="4">
    <source>
        <dbReference type="EMBL" id="NGO12614.1"/>
    </source>
</evidence>
<feature type="transmembrane region" description="Helical" evidence="2">
    <location>
        <begin position="12"/>
        <end position="31"/>
    </location>
</feature>
<dbReference type="InterPro" id="IPR005530">
    <property type="entry name" value="SPW"/>
</dbReference>
<feature type="transmembrane region" description="Helical" evidence="2">
    <location>
        <begin position="72"/>
        <end position="93"/>
    </location>
</feature>
<evidence type="ECO:0000313" key="5">
    <source>
        <dbReference type="Proteomes" id="UP000472335"/>
    </source>
</evidence>
<evidence type="ECO:0000256" key="2">
    <source>
        <dbReference type="SAM" id="Phobius"/>
    </source>
</evidence>
<dbReference type="AlphaFoldDB" id="A0A6G4VFM3"/>
<keyword evidence="2" id="KW-0812">Transmembrane</keyword>
<feature type="compositionally biased region" description="Gly residues" evidence="1">
    <location>
        <begin position="144"/>
        <end position="154"/>
    </location>
</feature>
<feature type="region of interest" description="Disordered" evidence="1">
    <location>
        <begin position="125"/>
        <end position="154"/>
    </location>
</feature>
<dbReference type="EMBL" id="JAAKZY010000148">
    <property type="protein sequence ID" value="NGO12614.1"/>
    <property type="molecule type" value="Genomic_DNA"/>
</dbReference>